<sequence length="61" mass="6907">MIKVESHLAKKCQECPCFEATMDRDDIYAVCTISATIVSVDCSNRKLCDSIERYLESGEEK</sequence>
<organism evidence="1 2">
    <name type="scientific">Anaerostipes hadrus</name>
    <dbReference type="NCBI Taxonomy" id="649756"/>
    <lineage>
        <taxon>Bacteria</taxon>
        <taxon>Bacillati</taxon>
        <taxon>Bacillota</taxon>
        <taxon>Clostridia</taxon>
        <taxon>Lachnospirales</taxon>
        <taxon>Lachnospiraceae</taxon>
        <taxon>Anaerostipes</taxon>
    </lineage>
</organism>
<accession>D4N0N9</accession>
<evidence type="ECO:0000313" key="1">
    <source>
        <dbReference type="EMBL" id="CBL38434.1"/>
    </source>
</evidence>
<evidence type="ECO:0000313" key="2">
    <source>
        <dbReference type="Proteomes" id="UP000008960"/>
    </source>
</evidence>
<dbReference type="KEGG" id="bprl:CL2_14920"/>
<proteinExistence type="predicted"/>
<dbReference type="Proteomes" id="UP000008960">
    <property type="component" value="Chromosome"/>
</dbReference>
<name>D4N0N9_ANAHA</name>
<dbReference type="EMBL" id="FP929061">
    <property type="protein sequence ID" value="CBL38434.1"/>
    <property type="molecule type" value="Genomic_DNA"/>
</dbReference>
<gene>
    <name evidence="1" type="ORF">CL2_14920</name>
</gene>
<reference evidence="1 2" key="2">
    <citation type="submission" date="2010-03" db="EMBL/GenBank/DDBJ databases">
        <authorList>
            <person name="Pajon A."/>
        </authorList>
    </citation>
    <scope>NUCLEOTIDE SEQUENCE [LARGE SCALE GENOMIC DNA]</scope>
    <source>
        <strain evidence="1 2">SSC/2</strain>
    </source>
</reference>
<protein>
    <submittedName>
        <fullName evidence="1">Uncharacterized protein</fullName>
    </submittedName>
</protein>
<dbReference type="RefSeq" id="WP_015530482.1">
    <property type="nucleotide sequence ID" value="NC_021016.1"/>
</dbReference>
<dbReference type="AlphaFoldDB" id="D4N0N9"/>
<reference evidence="1 2" key="1">
    <citation type="submission" date="2010-03" db="EMBL/GenBank/DDBJ databases">
        <title>The genome sequence of Clostridiales sp. SSC/2.</title>
        <authorList>
            <consortium name="metaHIT consortium -- http://www.metahit.eu/"/>
            <person name="Pajon A."/>
            <person name="Turner K."/>
            <person name="Parkhill J."/>
            <person name="Duncan S."/>
            <person name="Flint H."/>
        </authorList>
    </citation>
    <scope>NUCLEOTIDE SEQUENCE [LARGE SCALE GENOMIC DNA]</scope>
    <source>
        <strain evidence="1 2">SSC/2</strain>
    </source>
</reference>